<dbReference type="GO" id="GO:0003684">
    <property type="term" value="F:damaged DNA binding"/>
    <property type="evidence" value="ECO:0007669"/>
    <property type="project" value="UniProtKB-UniRule"/>
</dbReference>
<dbReference type="NCBIfam" id="TIGR01070">
    <property type="entry name" value="mutS1"/>
    <property type="match status" value="1"/>
</dbReference>
<dbReference type="EMBL" id="CP073078">
    <property type="protein sequence ID" value="QUD86452.1"/>
    <property type="molecule type" value="Genomic_DNA"/>
</dbReference>
<dbReference type="Pfam" id="PF00488">
    <property type="entry name" value="MutS_V"/>
    <property type="match status" value="1"/>
</dbReference>
<comment type="similarity">
    <text evidence="1 9 10">Belongs to the DNA mismatch repair MutS family.</text>
</comment>
<evidence type="ECO:0000256" key="3">
    <source>
        <dbReference type="ARBA" id="ARBA00022741"/>
    </source>
</evidence>
<dbReference type="SUPFAM" id="SSF55271">
    <property type="entry name" value="DNA repair protein MutS, domain I"/>
    <property type="match status" value="1"/>
</dbReference>
<dbReference type="PROSITE" id="PS00486">
    <property type="entry name" value="DNA_MISMATCH_REPAIR_2"/>
    <property type="match status" value="1"/>
</dbReference>
<evidence type="ECO:0000259" key="11">
    <source>
        <dbReference type="PROSITE" id="PS00486"/>
    </source>
</evidence>
<dbReference type="InterPro" id="IPR007695">
    <property type="entry name" value="DNA_mismatch_repair_MutS-lik_N"/>
</dbReference>
<dbReference type="KEGG" id="caul:KCG34_15285"/>
<dbReference type="InterPro" id="IPR017261">
    <property type="entry name" value="DNA_mismatch_repair_MutS/MSH"/>
</dbReference>
<dbReference type="InterPro" id="IPR016151">
    <property type="entry name" value="DNA_mismatch_repair_MutS_N"/>
</dbReference>
<dbReference type="Pfam" id="PF05188">
    <property type="entry name" value="MutS_II"/>
    <property type="match status" value="1"/>
</dbReference>
<sequence length="899" mass="94654">MNAATPPDAALAIPADATPVMAQFFEAKARQPDALVFFRMGDFYELFFEDAQKAAAALGIALTARGTHAGEPIPMAGVPVHAAEAYLAKLIRAGFKVAVCEQMEDPAEARKRGSKSIVRRDVVRVVTPGTLTEDGLLDARGANRLAAIAVRAGQAAVASVELSTGEVEVVAGSKDGVAAALAALQPSEILVPDRLFADEGLSAALKAVGGLIQPMASALAEPSAAEARLKRLYGVSTLDGFGDIGGAEISALGLIAAHLETTQAGKVPVLNAPRRAGEADAMAIDPATRASLEIDRTQSGGREGSLLAAIDRTLTSGGARLLASRLSRPLLDPARIEARLDAVEWMLERRDLRRRLREGLKGAGDMARALSRLALGRGGPRDLGVLRAGLACGETTAALVAAERDLAGGAPLEIAEAAIALTPSAHPALAAFLALLNQGLGADLPALARDGGFVAPEVRPELDQVRLLRDDSRRVIAQLEGRLQAETSLPLKIKHNAVLGYFVEISAAKADPLFQAPFNTTFIHRQTLASQTRFTTVELAELDARIAQAAERVLAIEVETFEAWRAEAVGLAAEIQAAAESLARLDVAAGLAEWAEDAQATRPIIDRSLDFDAEAARHPVVEAATRREGKPYTPNDCRLDGAGAAIGPRLAIVTGPNMAGKSTFLRQNALLAILAQAGSFVPARRLKLGVVDRLFSRVGAADDLSRGRSTFMAEMVETAAILTQATPRSFVILDEIGRGTATYDGLAIAWACAEALHDVNRCRALFATHYHELARLEGRLAHVGNLSMRAKEWNGDLVFLHEAGPGPADRSYGVQVAKLAGVPPAVVARAREVLDRLESQTASPARLDDLPLFAATAPTPVAHAAEPSKVEAALGDLDLDGMSPREAMDALYRLKGMMG</sequence>
<dbReference type="GO" id="GO:0140664">
    <property type="term" value="F:ATP-dependent DNA damage sensor activity"/>
    <property type="evidence" value="ECO:0007669"/>
    <property type="project" value="InterPro"/>
</dbReference>
<feature type="domain" description="DNA mismatch repair proteins mutS family" evidence="11">
    <location>
        <begin position="729"/>
        <end position="745"/>
    </location>
</feature>
<evidence type="ECO:0000256" key="9">
    <source>
        <dbReference type="HAMAP-Rule" id="MF_00096"/>
    </source>
</evidence>
<dbReference type="InterPro" id="IPR005748">
    <property type="entry name" value="DNA_mismatch_repair_MutS"/>
</dbReference>
<dbReference type="SUPFAM" id="SSF52540">
    <property type="entry name" value="P-loop containing nucleoside triphosphate hydrolases"/>
    <property type="match status" value="1"/>
</dbReference>
<dbReference type="SUPFAM" id="SSF53150">
    <property type="entry name" value="DNA repair protein MutS, domain II"/>
    <property type="match status" value="1"/>
</dbReference>
<dbReference type="Gene3D" id="3.40.50.300">
    <property type="entry name" value="P-loop containing nucleotide triphosphate hydrolases"/>
    <property type="match status" value="1"/>
</dbReference>
<keyword evidence="6 9" id="KW-0238">DNA-binding</keyword>
<dbReference type="RefSeq" id="WP_211936504.1">
    <property type="nucleotide sequence ID" value="NZ_CP073078.1"/>
</dbReference>
<dbReference type="CDD" id="cd03284">
    <property type="entry name" value="ABC_MutS1"/>
    <property type="match status" value="1"/>
</dbReference>
<dbReference type="SMART" id="SM00534">
    <property type="entry name" value="MUTSac"/>
    <property type="match status" value="1"/>
</dbReference>
<dbReference type="InterPro" id="IPR036678">
    <property type="entry name" value="MutS_con_dom_sf"/>
</dbReference>
<dbReference type="Pfam" id="PF01624">
    <property type="entry name" value="MutS_I"/>
    <property type="match status" value="1"/>
</dbReference>
<keyword evidence="13" id="KW-1185">Reference proteome</keyword>
<evidence type="ECO:0000256" key="6">
    <source>
        <dbReference type="ARBA" id="ARBA00023125"/>
    </source>
</evidence>
<keyword evidence="5 9" id="KW-0067">ATP-binding</keyword>
<dbReference type="GO" id="GO:0030983">
    <property type="term" value="F:mismatched DNA binding"/>
    <property type="evidence" value="ECO:0007669"/>
    <property type="project" value="InterPro"/>
</dbReference>
<dbReference type="GO" id="GO:0006298">
    <property type="term" value="P:mismatch repair"/>
    <property type="evidence" value="ECO:0007669"/>
    <property type="project" value="UniProtKB-UniRule"/>
</dbReference>
<dbReference type="InterPro" id="IPR036187">
    <property type="entry name" value="DNA_mismatch_repair_MutS_sf"/>
</dbReference>
<dbReference type="PANTHER" id="PTHR11361:SF34">
    <property type="entry name" value="DNA MISMATCH REPAIR PROTEIN MSH1, MITOCHONDRIAL"/>
    <property type="match status" value="1"/>
</dbReference>
<proteinExistence type="inferred from homology"/>
<comment type="function">
    <text evidence="8 9">This protein is involved in the repair of mismatches in DNA. It is possible that it carries out the mismatch recognition step. This protein has a weak ATPase activity.</text>
</comment>
<dbReference type="Gene3D" id="6.10.140.430">
    <property type="match status" value="1"/>
</dbReference>
<dbReference type="InterPro" id="IPR007860">
    <property type="entry name" value="DNA_mmatch_repair_MutS_con_dom"/>
</dbReference>
<keyword evidence="7 9" id="KW-0234">DNA repair</keyword>
<dbReference type="Gene3D" id="1.10.1420.10">
    <property type="match status" value="2"/>
</dbReference>
<dbReference type="InterPro" id="IPR027417">
    <property type="entry name" value="P-loop_NTPase"/>
</dbReference>
<evidence type="ECO:0000256" key="7">
    <source>
        <dbReference type="ARBA" id="ARBA00023204"/>
    </source>
</evidence>
<reference evidence="12" key="1">
    <citation type="submission" date="2021-04" db="EMBL/GenBank/DDBJ databases">
        <title>The complete genome sequence of Caulobacter sp. S6.</title>
        <authorList>
            <person name="Tang Y."/>
            <person name="Ouyang W."/>
            <person name="Liu Q."/>
            <person name="Huang B."/>
            <person name="Guo Z."/>
            <person name="Lei P."/>
        </authorList>
    </citation>
    <scope>NUCLEOTIDE SEQUENCE</scope>
    <source>
        <strain evidence="12">S6</strain>
    </source>
</reference>
<organism evidence="12 13">
    <name type="scientific">Phenylobacterium montanum</name>
    <dbReference type="NCBI Taxonomy" id="2823693"/>
    <lineage>
        <taxon>Bacteria</taxon>
        <taxon>Pseudomonadati</taxon>
        <taxon>Pseudomonadota</taxon>
        <taxon>Alphaproteobacteria</taxon>
        <taxon>Caulobacterales</taxon>
        <taxon>Caulobacteraceae</taxon>
        <taxon>Phenylobacterium</taxon>
    </lineage>
</organism>
<keyword evidence="3 9" id="KW-0547">Nucleotide-binding</keyword>
<keyword evidence="4 9" id="KW-0227">DNA damage</keyword>
<dbReference type="Gene3D" id="3.40.1170.10">
    <property type="entry name" value="DNA repair protein MutS, domain I"/>
    <property type="match status" value="1"/>
</dbReference>
<dbReference type="Pfam" id="PF05190">
    <property type="entry name" value="MutS_IV"/>
    <property type="match status" value="1"/>
</dbReference>
<dbReference type="PANTHER" id="PTHR11361">
    <property type="entry name" value="DNA MISMATCH REPAIR PROTEIN MUTS FAMILY MEMBER"/>
    <property type="match status" value="1"/>
</dbReference>
<dbReference type="GO" id="GO:0005524">
    <property type="term" value="F:ATP binding"/>
    <property type="evidence" value="ECO:0007669"/>
    <property type="project" value="UniProtKB-UniRule"/>
</dbReference>
<dbReference type="Pfam" id="PF05192">
    <property type="entry name" value="MutS_III"/>
    <property type="match status" value="1"/>
</dbReference>
<evidence type="ECO:0000256" key="1">
    <source>
        <dbReference type="ARBA" id="ARBA00006271"/>
    </source>
</evidence>
<evidence type="ECO:0000256" key="4">
    <source>
        <dbReference type="ARBA" id="ARBA00022763"/>
    </source>
</evidence>
<protein>
    <recommendedName>
        <fullName evidence="2 9">DNA mismatch repair protein MutS</fullName>
    </recommendedName>
</protein>
<evidence type="ECO:0000256" key="10">
    <source>
        <dbReference type="RuleBase" id="RU003756"/>
    </source>
</evidence>
<dbReference type="FunFam" id="3.40.1170.10:FF:000001">
    <property type="entry name" value="DNA mismatch repair protein MutS"/>
    <property type="match status" value="1"/>
</dbReference>
<dbReference type="Gene3D" id="3.30.420.110">
    <property type="entry name" value="MutS, connector domain"/>
    <property type="match status" value="1"/>
</dbReference>
<dbReference type="NCBIfam" id="NF003810">
    <property type="entry name" value="PRK05399.1"/>
    <property type="match status" value="1"/>
</dbReference>
<dbReference type="InterPro" id="IPR045076">
    <property type="entry name" value="MutS"/>
</dbReference>
<dbReference type="GO" id="GO:0005829">
    <property type="term" value="C:cytosol"/>
    <property type="evidence" value="ECO:0007669"/>
    <property type="project" value="TreeGrafter"/>
</dbReference>
<evidence type="ECO:0000256" key="5">
    <source>
        <dbReference type="ARBA" id="ARBA00022840"/>
    </source>
</evidence>
<evidence type="ECO:0000256" key="8">
    <source>
        <dbReference type="ARBA" id="ARBA00024647"/>
    </source>
</evidence>
<evidence type="ECO:0000256" key="2">
    <source>
        <dbReference type="ARBA" id="ARBA00021982"/>
    </source>
</evidence>
<accession>A0A975FWY3</accession>
<gene>
    <name evidence="9 12" type="primary">mutS</name>
    <name evidence="12" type="ORF">KCG34_15285</name>
</gene>
<dbReference type="HAMAP" id="MF_00096">
    <property type="entry name" value="MutS"/>
    <property type="match status" value="1"/>
</dbReference>
<evidence type="ECO:0000313" key="13">
    <source>
        <dbReference type="Proteomes" id="UP000676409"/>
    </source>
</evidence>
<dbReference type="InterPro" id="IPR007696">
    <property type="entry name" value="DNA_mismatch_repair_MutS_core"/>
</dbReference>
<name>A0A975FWY3_9CAUL</name>
<dbReference type="SUPFAM" id="SSF48334">
    <property type="entry name" value="DNA repair protein MutS, domain III"/>
    <property type="match status" value="1"/>
</dbReference>
<dbReference type="PIRSF" id="PIRSF037677">
    <property type="entry name" value="DNA_mis_repair_Msh6"/>
    <property type="match status" value="1"/>
</dbReference>
<dbReference type="InterPro" id="IPR000432">
    <property type="entry name" value="DNA_mismatch_repair_MutS_C"/>
</dbReference>
<evidence type="ECO:0000313" key="12">
    <source>
        <dbReference type="EMBL" id="QUD86452.1"/>
    </source>
</evidence>
<dbReference type="AlphaFoldDB" id="A0A975FWY3"/>
<feature type="binding site" evidence="9">
    <location>
        <begin position="655"/>
        <end position="662"/>
    </location>
    <ligand>
        <name>ATP</name>
        <dbReference type="ChEBI" id="CHEBI:30616"/>
    </ligand>
</feature>
<dbReference type="SMART" id="SM00533">
    <property type="entry name" value="MUTSd"/>
    <property type="match status" value="1"/>
</dbReference>
<dbReference type="InterPro" id="IPR007861">
    <property type="entry name" value="DNA_mismatch_repair_MutS_clamp"/>
</dbReference>
<dbReference type="Proteomes" id="UP000676409">
    <property type="component" value="Chromosome"/>
</dbReference>